<dbReference type="EC" id="3.4.-.-" evidence="9"/>
<proteinExistence type="predicted"/>
<keyword evidence="2" id="KW-0673">Quorum sensing</keyword>
<evidence type="ECO:0000256" key="2">
    <source>
        <dbReference type="ARBA" id="ARBA00022654"/>
    </source>
</evidence>
<name>A0A1V4SRC0_RUMHU</name>
<dbReference type="GO" id="GO:0006508">
    <property type="term" value="P:proteolysis"/>
    <property type="evidence" value="ECO:0007669"/>
    <property type="project" value="UniProtKB-KW"/>
</dbReference>
<keyword evidence="4 8" id="KW-0812">Transmembrane</keyword>
<evidence type="ECO:0000256" key="4">
    <source>
        <dbReference type="ARBA" id="ARBA00022692"/>
    </source>
</evidence>
<keyword evidence="6 8" id="KW-1133">Transmembrane helix</keyword>
<gene>
    <name evidence="9" type="primary">agrB_1</name>
    <name evidence="9" type="ORF">CLHUN_01490</name>
</gene>
<keyword evidence="10" id="KW-1185">Reference proteome</keyword>
<dbReference type="RefSeq" id="WP_080062652.1">
    <property type="nucleotide sequence ID" value="NZ_MZGX01000001.1"/>
</dbReference>
<dbReference type="GO" id="GO:0009372">
    <property type="term" value="P:quorum sensing"/>
    <property type="evidence" value="ECO:0007669"/>
    <property type="project" value="UniProtKB-KW"/>
</dbReference>
<dbReference type="SMART" id="SM00793">
    <property type="entry name" value="AgrB"/>
    <property type="match status" value="1"/>
</dbReference>
<evidence type="ECO:0000256" key="5">
    <source>
        <dbReference type="ARBA" id="ARBA00022801"/>
    </source>
</evidence>
<keyword evidence="1" id="KW-1003">Cell membrane</keyword>
<organism evidence="9 10">
    <name type="scientific">Ruminiclostridium hungatei</name>
    <name type="common">Clostridium hungatei</name>
    <dbReference type="NCBI Taxonomy" id="48256"/>
    <lineage>
        <taxon>Bacteria</taxon>
        <taxon>Bacillati</taxon>
        <taxon>Bacillota</taxon>
        <taxon>Clostridia</taxon>
        <taxon>Eubacteriales</taxon>
        <taxon>Oscillospiraceae</taxon>
        <taxon>Ruminiclostridium</taxon>
    </lineage>
</organism>
<dbReference type="OrthoDB" id="2854767at2"/>
<dbReference type="Pfam" id="PF04647">
    <property type="entry name" value="AgrB"/>
    <property type="match status" value="1"/>
</dbReference>
<evidence type="ECO:0000256" key="3">
    <source>
        <dbReference type="ARBA" id="ARBA00022670"/>
    </source>
</evidence>
<evidence type="ECO:0000313" key="9">
    <source>
        <dbReference type="EMBL" id="OPX46333.1"/>
    </source>
</evidence>
<keyword evidence="7 8" id="KW-0472">Membrane</keyword>
<evidence type="ECO:0000256" key="6">
    <source>
        <dbReference type="ARBA" id="ARBA00022989"/>
    </source>
</evidence>
<feature type="transmembrane region" description="Helical" evidence="8">
    <location>
        <begin position="151"/>
        <end position="168"/>
    </location>
</feature>
<keyword evidence="5 9" id="KW-0378">Hydrolase</keyword>
<feature type="transmembrane region" description="Helical" evidence="8">
    <location>
        <begin position="81"/>
        <end position="98"/>
    </location>
</feature>
<dbReference type="GO" id="GO:0016020">
    <property type="term" value="C:membrane"/>
    <property type="evidence" value="ECO:0007669"/>
    <property type="project" value="InterPro"/>
</dbReference>
<dbReference type="InterPro" id="IPR006741">
    <property type="entry name" value="AgrB"/>
</dbReference>
<sequence>MKIIEKFSFCSANYLTLKLKHNHQKRSVLYFGFQAIYGDLIKLIIMALISGMVGSFWTTMLIAFSFAYLRKNAGGIHMKSEWGCILFTTGICVIPGTIVNSFSITSFSLTIFFMIMVLIFCLVCLYKYSPMSSNIGDIPNKSKIAKFKKKSIISLVSLYLLAIGFIFFGQYKSSISIVAGCMLEVFTILPYKRKKTIKLH</sequence>
<dbReference type="AlphaFoldDB" id="A0A1V4SRC0"/>
<dbReference type="STRING" id="48256.CLHUN_01490"/>
<protein>
    <submittedName>
        <fullName evidence="9">Accessory protein regulator protein B</fullName>
        <ecNumber evidence="9">3.4.-.-</ecNumber>
    </submittedName>
</protein>
<feature type="transmembrane region" description="Helical" evidence="8">
    <location>
        <begin position="174"/>
        <end position="191"/>
    </location>
</feature>
<dbReference type="Proteomes" id="UP000191554">
    <property type="component" value="Unassembled WGS sequence"/>
</dbReference>
<feature type="transmembrane region" description="Helical" evidence="8">
    <location>
        <begin position="104"/>
        <end position="126"/>
    </location>
</feature>
<comment type="caution">
    <text evidence="9">The sequence shown here is derived from an EMBL/GenBank/DDBJ whole genome shotgun (WGS) entry which is preliminary data.</text>
</comment>
<evidence type="ECO:0000256" key="1">
    <source>
        <dbReference type="ARBA" id="ARBA00022475"/>
    </source>
</evidence>
<reference evidence="9 10" key="1">
    <citation type="submission" date="2017-03" db="EMBL/GenBank/DDBJ databases">
        <title>Genome sequence of Clostridium hungatei DSM 14427.</title>
        <authorList>
            <person name="Poehlein A."/>
            <person name="Daniel R."/>
        </authorList>
    </citation>
    <scope>NUCLEOTIDE SEQUENCE [LARGE SCALE GENOMIC DNA]</scope>
    <source>
        <strain evidence="9 10">DSM 14427</strain>
    </source>
</reference>
<dbReference type="GO" id="GO:0008233">
    <property type="term" value="F:peptidase activity"/>
    <property type="evidence" value="ECO:0007669"/>
    <property type="project" value="UniProtKB-KW"/>
</dbReference>
<feature type="transmembrane region" description="Helical" evidence="8">
    <location>
        <begin position="43"/>
        <end position="69"/>
    </location>
</feature>
<accession>A0A1V4SRC0</accession>
<dbReference type="EMBL" id="MZGX01000001">
    <property type="protein sequence ID" value="OPX46333.1"/>
    <property type="molecule type" value="Genomic_DNA"/>
</dbReference>
<keyword evidence="3" id="KW-0645">Protease</keyword>
<evidence type="ECO:0000256" key="7">
    <source>
        <dbReference type="ARBA" id="ARBA00023136"/>
    </source>
</evidence>
<evidence type="ECO:0000256" key="8">
    <source>
        <dbReference type="SAM" id="Phobius"/>
    </source>
</evidence>
<evidence type="ECO:0000313" key="10">
    <source>
        <dbReference type="Proteomes" id="UP000191554"/>
    </source>
</evidence>